<evidence type="ECO:0000313" key="2">
    <source>
        <dbReference type="EMBL" id="GGG07632.1"/>
    </source>
</evidence>
<name>A0A917D2W3_9BACL</name>
<keyword evidence="1" id="KW-0812">Transmembrane</keyword>
<dbReference type="AlphaFoldDB" id="A0A917D2W3"/>
<evidence type="ECO:0000256" key="1">
    <source>
        <dbReference type="SAM" id="Phobius"/>
    </source>
</evidence>
<keyword evidence="1" id="KW-1133">Transmembrane helix</keyword>
<organism evidence="2 3">
    <name type="scientific">Paenibacillus albidus</name>
    <dbReference type="NCBI Taxonomy" id="2041023"/>
    <lineage>
        <taxon>Bacteria</taxon>
        <taxon>Bacillati</taxon>
        <taxon>Bacillota</taxon>
        <taxon>Bacilli</taxon>
        <taxon>Bacillales</taxon>
        <taxon>Paenibacillaceae</taxon>
        <taxon>Paenibacillus</taxon>
    </lineage>
</organism>
<feature type="transmembrane region" description="Helical" evidence="1">
    <location>
        <begin position="66"/>
        <end position="88"/>
    </location>
</feature>
<dbReference type="Proteomes" id="UP000637643">
    <property type="component" value="Unassembled WGS sequence"/>
</dbReference>
<keyword evidence="1" id="KW-0472">Membrane</keyword>
<dbReference type="RefSeq" id="WP_189031398.1">
    <property type="nucleotide sequence ID" value="NZ_BMKR01000043.1"/>
</dbReference>
<reference evidence="2" key="1">
    <citation type="journal article" date="2014" name="Int. J. Syst. Evol. Microbiol.">
        <title>Complete genome sequence of Corynebacterium casei LMG S-19264T (=DSM 44701T), isolated from a smear-ripened cheese.</title>
        <authorList>
            <consortium name="US DOE Joint Genome Institute (JGI-PGF)"/>
            <person name="Walter F."/>
            <person name="Albersmeier A."/>
            <person name="Kalinowski J."/>
            <person name="Ruckert C."/>
        </authorList>
    </citation>
    <scope>NUCLEOTIDE SEQUENCE</scope>
    <source>
        <strain evidence="2">CGMCC 1.16134</strain>
    </source>
</reference>
<feature type="transmembrane region" description="Helical" evidence="1">
    <location>
        <begin position="36"/>
        <end position="54"/>
    </location>
</feature>
<evidence type="ECO:0000313" key="3">
    <source>
        <dbReference type="Proteomes" id="UP000637643"/>
    </source>
</evidence>
<protein>
    <submittedName>
        <fullName evidence="2">Uncharacterized protein</fullName>
    </submittedName>
</protein>
<dbReference type="EMBL" id="BMKR01000043">
    <property type="protein sequence ID" value="GGG07632.1"/>
    <property type="molecule type" value="Genomic_DNA"/>
</dbReference>
<comment type="caution">
    <text evidence="2">The sequence shown here is derived from an EMBL/GenBank/DDBJ whole genome shotgun (WGS) entry which is preliminary data.</text>
</comment>
<accession>A0A917D2W3</accession>
<keyword evidence="3" id="KW-1185">Reference proteome</keyword>
<feature type="transmembrane region" description="Helical" evidence="1">
    <location>
        <begin position="7"/>
        <end position="30"/>
    </location>
</feature>
<feature type="transmembrane region" description="Helical" evidence="1">
    <location>
        <begin position="108"/>
        <end position="128"/>
    </location>
</feature>
<gene>
    <name evidence="2" type="ORF">GCM10010912_60360</name>
</gene>
<proteinExistence type="predicted"/>
<sequence>MEQRNRIVIPALGALLVAILGGAVWAAIAIQTEYEIGLLAWAIGGLAGYTVAILSRRQTNAAHRIIAVIASLLGIFLGKYFIFGYVMNGDEITGMFSADLFSLFMDNIGEFFGAMDIVFVILAVITAWQMPGRMQQQPEPVAPTDQRYP</sequence>
<reference evidence="2" key="2">
    <citation type="submission" date="2020-09" db="EMBL/GenBank/DDBJ databases">
        <authorList>
            <person name="Sun Q."/>
            <person name="Zhou Y."/>
        </authorList>
    </citation>
    <scope>NUCLEOTIDE SEQUENCE</scope>
    <source>
        <strain evidence="2">CGMCC 1.16134</strain>
    </source>
</reference>